<dbReference type="InterPro" id="IPR007296">
    <property type="entry name" value="DUF403"/>
</dbReference>
<dbReference type="EMBL" id="JAPWGY010000001">
    <property type="protein sequence ID" value="MCZ4279902.1"/>
    <property type="molecule type" value="Genomic_DNA"/>
</dbReference>
<keyword evidence="3" id="KW-1185">Reference proteome</keyword>
<dbReference type="InterPro" id="IPR051680">
    <property type="entry name" value="ATP-dep_Glu-Cys_Ligase-2"/>
</dbReference>
<protein>
    <submittedName>
        <fullName evidence="2">Alpha-E domain-containing protein</fullName>
    </submittedName>
</protein>
<evidence type="ECO:0000313" key="2">
    <source>
        <dbReference type="EMBL" id="MCZ4279902.1"/>
    </source>
</evidence>
<sequence>MLSRVANSIYWMSRYLERADNVARFIDVNARLILDMGWERESAQWDPLVLASGDEADFKARYSEYSEKQVVHFLTFDEKNPNSIISCINSARENARTVREIISSEMWEAINTLYHLVDKHSRKRKVDDLQSFFISVNHTNHLFAGMMENTMSHGEGWHFARAGKMLERADKTARMLDVKYFLLLPNPDYFDSPYDTVEWGAVLKSVSGFEVYRKRYHRANYRHVTQFLVLDEHFARSIRYCVRTAARSVADISKMLEITVPVNDEFARLEKMLDEADLDTILSKGLHEFVDAFQFNLNVIDQSLYKSFFALERD</sequence>
<proteinExistence type="predicted"/>
<evidence type="ECO:0000313" key="3">
    <source>
        <dbReference type="Proteomes" id="UP001069802"/>
    </source>
</evidence>
<dbReference type="Pfam" id="PF04168">
    <property type="entry name" value="Alpha-E"/>
    <property type="match status" value="1"/>
</dbReference>
<evidence type="ECO:0000259" key="1">
    <source>
        <dbReference type="Pfam" id="PF04168"/>
    </source>
</evidence>
<comment type="caution">
    <text evidence="2">The sequence shown here is derived from an EMBL/GenBank/DDBJ whole genome shotgun (WGS) entry which is preliminary data.</text>
</comment>
<dbReference type="Proteomes" id="UP001069802">
    <property type="component" value="Unassembled WGS sequence"/>
</dbReference>
<name>A0ABT4LFM9_9PROT</name>
<dbReference type="PANTHER" id="PTHR34595">
    <property type="entry name" value="BLR5612 PROTEIN"/>
    <property type="match status" value="1"/>
</dbReference>
<dbReference type="RefSeq" id="WP_269422099.1">
    <property type="nucleotide sequence ID" value="NZ_JAPWGY010000001.1"/>
</dbReference>
<dbReference type="PANTHER" id="PTHR34595:SF7">
    <property type="entry name" value="SLL1039 PROTEIN"/>
    <property type="match status" value="1"/>
</dbReference>
<feature type="domain" description="DUF403" evidence="1">
    <location>
        <begin position="1"/>
        <end position="309"/>
    </location>
</feature>
<accession>A0ABT4LFM9</accession>
<organism evidence="2 3">
    <name type="scientific">Kiloniella laminariae</name>
    <dbReference type="NCBI Taxonomy" id="454162"/>
    <lineage>
        <taxon>Bacteria</taxon>
        <taxon>Pseudomonadati</taxon>
        <taxon>Pseudomonadota</taxon>
        <taxon>Alphaproteobacteria</taxon>
        <taxon>Rhodospirillales</taxon>
        <taxon>Kiloniellaceae</taxon>
        <taxon>Kiloniella</taxon>
    </lineage>
</organism>
<reference evidence="2" key="1">
    <citation type="submission" date="2022-12" db="EMBL/GenBank/DDBJ databases">
        <title>Bacterial isolates from different developmental stages of Nematostella vectensis.</title>
        <authorList>
            <person name="Fraune S."/>
        </authorList>
    </citation>
    <scope>NUCLEOTIDE SEQUENCE</scope>
    <source>
        <strain evidence="2">G21630-S1</strain>
    </source>
</reference>
<gene>
    <name evidence="2" type="ORF">O4H49_03875</name>
</gene>